<keyword evidence="3 6" id="KW-0812">Transmembrane</keyword>
<feature type="transmembrane region" description="Helical" evidence="6">
    <location>
        <begin position="144"/>
        <end position="163"/>
    </location>
</feature>
<feature type="domain" description="RDD" evidence="7">
    <location>
        <begin position="5"/>
        <end position="132"/>
    </location>
</feature>
<dbReference type="STRING" id="1618572.UT17_C0003G0124"/>
<dbReference type="Pfam" id="PF06271">
    <property type="entry name" value="RDD"/>
    <property type="match status" value="1"/>
</dbReference>
<evidence type="ECO:0000313" key="8">
    <source>
        <dbReference type="EMBL" id="KKQ92101.1"/>
    </source>
</evidence>
<dbReference type="Proteomes" id="UP000034774">
    <property type="component" value="Unassembled WGS sequence"/>
</dbReference>
<comment type="caution">
    <text evidence="8">The sequence shown here is derived from an EMBL/GenBank/DDBJ whole genome shotgun (WGS) entry which is preliminary data.</text>
</comment>
<evidence type="ECO:0000259" key="7">
    <source>
        <dbReference type="Pfam" id="PF06271"/>
    </source>
</evidence>
<accession>A0A0G0PRZ0</accession>
<protein>
    <submittedName>
        <fullName evidence="8">Membrane protein</fullName>
    </submittedName>
</protein>
<reference evidence="8 9" key="1">
    <citation type="journal article" date="2015" name="Nature">
        <title>rRNA introns, odd ribosomes, and small enigmatic genomes across a large radiation of phyla.</title>
        <authorList>
            <person name="Brown C.T."/>
            <person name="Hug L.A."/>
            <person name="Thomas B.C."/>
            <person name="Sharon I."/>
            <person name="Castelle C.J."/>
            <person name="Singh A."/>
            <person name="Wilkins M.J."/>
            <person name="Williams K.H."/>
            <person name="Banfield J.F."/>
        </authorList>
    </citation>
    <scope>NUCLEOTIDE SEQUENCE [LARGE SCALE GENOMIC DNA]</scope>
</reference>
<evidence type="ECO:0000256" key="3">
    <source>
        <dbReference type="ARBA" id="ARBA00022692"/>
    </source>
</evidence>
<feature type="transmembrane region" description="Helical" evidence="6">
    <location>
        <begin position="12"/>
        <end position="33"/>
    </location>
</feature>
<dbReference type="AlphaFoldDB" id="A0A0G0PRZ0"/>
<evidence type="ECO:0000256" key="4">
    <source>
        <dbReference type="ARBA" id="ARBA00022989"/>
    </source>
</evidence>
<dbReference type="InterPro" id="IPR010432">
    <property type="entry name" value="RDD"/>
</dbReference>
<feature type="transmembrane region" description="Helical" evidence="6">
    <location>
        <begin position="103"/>
        <end position="121"/>
    </location>
</feature>
<feature type="transmembrane region" description="Helical" evidence="6">
    <location>
        <begin position="45"/>
        <end position="68"/>
    </location>
</feature>
<evidence type="ECO:0000313" key="9">
    <source>
        <dbReference type="Proteomes" id="UP000034774"/>
    </source>
</evidence>
<comment type="subcellular location">
    <subcellularLocation>
        <location evidence="1">Cell membrane</location>
        <topology evidence="1">Multi-pass membrane protein</topology>
    </subcellularLocation>
</comment>
<keyword evidence="2" id="KW-1003">Cell membrane</keyword>
<dbReference type="PANTHER" id="PTHR36115">
    <property type="entry name" value="PROLINE-RICH ANTIGEN HOMOLOG-RELATED"/>
    <property type="match status" value="1"/>
</dbReference>
<proteinExistence type="predicted"/>
<dbReference type="EMBL" id="LBVU01000003">
    <property type="protein sequence ID" value="KKQ92101.1"/>
    <property type="molecule type" value="Genomic_DNA"/>
</dbReference>
<dbReference type="InterPro" id="IPR051791">
    <property type="entry name" value="Pra-immunoreactive"/>
</dbReference>
<evidence type="ECO:0000256" key="2">
    <source>
        <dbReference type="ARBA" id="ARBA00022475"/>
    </source>
</evidence>
<evidence type="ECO:0000256" key="5">
    <source>
        <dbReference type="ARBA" id="ARBA00023136"/>
    </source>
</evidence>
<keyword evidence="5 6" id="KW-0472">Membrane</keyword>
<evidence type="ECO:0000256" key="1">
    <source>
        <dbReference type="ARBA" id="ARBA00004651"/>
    </source>
</evidence>
<dbReference type="GO" id="GO:0005886">
    <property type="term" value="C:plasma membrane"/>
    <property type="evidence" value="ECO:0007669"/>
    <property type="project" value="UniProtKB-SubCell"/>
</dbReference>
<organism evidence="8 9">
    <name type="scientific">Candidatus Woesebacteria bacterium GW2011_GWB1_39_10</name>
    <dbReference type="NCBI Taxonomy" id="1618572"/>
    <lineage>
        <taxon>Bacteria</taxon>
        <taxon>Candidatus Woeseibacteriota</taxon>
    </lineage>
</organism>
<name>A0A0G0PRZ0_9BACT</name>
<dbReference type="PANTHER" id="PTHR36115:SF6">
    <property type="entry name" value="PROLINE-RICH ANTIGEN HOMOLOG"/>
    <property type="match status" value="1"/>
</dbReference>
<evidence type="ECO:0000256" key="6">
    <source>
        <dbReference type="SAM" id="Phobius"/>
    </source>
</evidence>
<sequence>MNNIASPWQRLLARSIDVAFLWLFPIFLISIFSTSTDTVSMLNRLSLYVVLLIMVYPIVYIFLSSFLVSRFGGTVGKLATGIKVVLADGQLLSFWKAFFRDRIAYIVSGVLLWLGFIWILVDKERRTWHDQIVDSYVVTGNKKLAFLGVVVLAAIIFLEFNLVSSAVSNFIKNGVVYKDVYDALISAFKTP</sequence>
<gene>
    <name evidence="8" type="ORF">UT17_C0003G0124</name>
</gene>
<keyword evidence="4 6" id="KW-1133">Transmembrane helix</keyword>